<dbReference type="Proteomes" id="UP000199263">
    <property type="component" value="Unassembled WGS sequence"/>
</dbReference>
<dbReference type="RefSeq" id="WP_090088012.1">
    <property type="nucleotide sequence ID" value="NZ_FOMG01000001.1"/>
</dbReference>
<gene>
    <name evidence="1" type="ORF">SAMN05421842_101255</name>
</gene>
<name>A0A1I1HK55_9CLOT</name>
<dbReference type="OrthoDB" id="9940742at2"/>
<dbReference type="AlphaFoldDB" id="A0A1I1HK55"/>
<evidence type="ECO:0000313" key="2">
    <source>
        <dbReference type="Proteomes" id="UP000199263"/>
    </source>
</evidence>
<keyword evidence="2" id="KW-1185">Reference proteome</keyword>
<sequence>MENFSSCNGTIDMDDTLDNAFDAGQLNGLKNLNCISSQQQSLIILLIILYAWSNQYTNNYLMSTNNQLICTMSCLLDKLVDSAIENCKDCKYCTKGANEAADPGHSHKHRHRHRCRRRRDNCDCDCQCDCDCDCDCDEC</sequence>
<dbReference type="EMBL" id="FOMG01000001">
    <property type="protein sequence ID" value="SFC21470.1"/>
    <property type="molecule type" value="Genomic_DNA"/>
</dbReference>
<proteinExistence type="predicted"/>
<accession>A0A1I1HK55</accession>
<protein>
    <submittedName>
        <fullName evidence="1">Uncharacterized protein</fullName>
    </submittedName>
</protein>
<evidence type="ECO:0000313" key="1">
    <source>
        <dbReference type="EMBL" id="SFC21470.1"/>
    </source>
</evidence>
<reference evidence="1 2" key="1">
    <citation type="submission" date="2016-10" db="EMBL/GenBank/DDBJ databases">
        <authorList>
            <person name="de Groot N.N."/>
        </authorList>
    </citation>
    <scope>NUCLEOTIDE SEQUENCE [LARGE SCALE GENOMIC DNA]</scope>
    <source>
        <strain evidence="1 2">DSM 12992</strain>
    </source>
</reference>
<organism evidence="1 2">
    <name type="scientific">Clostridium uliginosum</name>
    <dbReference type="NCBI Taxonomy" id="119641"/>
    <lineage>
        <taxon>Bacteria</taxon>
        <taxon>Bacillati</taxon>
        <taxon>Bacillota</taxon>
        <taxon>Clostridia</taxon>
        <taxon>Eubacteriales</taxon>
        <taxon>Clostridiaceae</taxon>
        <taxon>Clostridium</taxon>
    </lineage>
</organism>